<name>A0AAW1QR17_9CHLO</name>
<reference evidence="1 2" key="1">
    <citation type="journal article" date="2024" name="Nat. Commun.">
        <title>Phylogenomics reveals the evolutionary origins of lichenization in chlorophyte algae.</title>
        <authorList>
            <person name="Puginier C."/>
            <person name="Libourel C."/>
            <person name="Otte J."/>
            <person name="Skaloud P."/>
            <person name="Haon M."/>
            <person name="Grisel S."/>
            <person name="Petersen M."/>
            <person name="Berrin J.G."/>
            <person name="Delaux P.M."/>
            <person name="Dal Grande F."/>
            <person name="Keller J."/>
        </authorList>
    </citation>
    <scope>NUCLEOTIDE SEQUENCE [LARGE SCALE GENOMIC DNA]</scope>
    <source>
        <strain evidence="1 2">SAG 2043</strain>
    </source>
</reference>
<gene>
    <name evidence="1" type="ORF">WJX72_005943</name>
</gene>
<evidence type="ECO:0000313" key="2">
    <source>
        <dbReference type="Proteomes" id="UP001489004"/>
    </source>
</evidence>
<keyword evidence="2" id="KW-1185">Reference proteome</keyword>
<dbReference type="Proteomes" id="UP001489004">
    <property type="component" value="Unassembled WGS sequence"/>
</dbReference>
<proteinExistence type="predicted"/>
<evidence type="ECO:0000313" key="1">
    <source>
        <dbReference type="EMBL" id="KAK9823853.1"/>
    </source>
</evidence>
<dbReference type="PANTHER" id="PTHR36706">
    <property type="entry name" value="UNNAMED PRODUCT"/>
    <property type="match status" value="1"/>
</dbReference>
<dbReference type="EMBL" id="JALJOR010000002">
    <property type="protein sequence ID" value="KAK9823853.1"/>
    <property type="molecule type" value="Genomic_DNA"/>
</dbReference>
<comment type="caution">
    <text evidence="1">The sequence shown here is derived from an EMBL/GenBank/DDBJ whole genome shotgun (WGS) entry which is preliminary data.</text>
</comment>
<sequence>MSSLAGADPGEPQKDTGLAVVARGPRPHRCNARVEDFIQALFTLEFQGKIRPAWKHMRACFKHEPGHEPSDPYVVIKDPEKYLDPVRVMRPPTKSPPT</sequence>
<protein>
    <submittedName>
        <fullName evidence="1">Uncharacterized protein</fullName>
    </submittedName>
</protein>
<accession>A0AAW1QR17</accession>
<dbReference type="AlphaFoldDB" id="A0AAW1QR17"/>
<organism evidence="1 2">
    <name type="scientific">[Myrmecia] bisecta</name>
    <dbReference type="NCBI Taxonomy" id="41462"/>
    <lineage>
        <taxon>Eukaryota</taxon>
        <taxon>Viridiplantae</taxon>
        <taxon>Chlorophyta</taxon>
        <taxon>core chlorophytes</taxon>
        <taxon>Trebouxiophyceae</taxon>
        <taxon>Trebouxiales</taxon>
        <taxon>Trebouxiaceae</taxon>
        <taxon>Myrmecia</taxon>
    </lineage>
</organism>